<evidence type="ECO:0000256" key="1">
    <source>
        <dbReference type="SAM" id="Phobius"/>
    </source>
</evidence>
<dbReference type="EMBL" id="AP017972">
    <property type="protein sequence ID" value="BAW98391.1"/>
    <property type="molecule type" value="Genomic_DNA"/>
</dbReference>
<dbReference type="GeneID" id="40075198"/>
<keyword evidence="1" id="KW-0472">Membrane</keyword>
<dbReference type="KEGG" id="vg:40075198"/>
<proteinExistence type="predicted"/>
<dbReference type="Proteomes" id="UP000221243">
    <property type="component" value="Segment"/>
</dbReference>
<reference evidence="2 3" key="1">
    <citation type="submission" date="2017-01" db="EMBL/GenBank/DDBJ databases">
        <title>Complete Genome Sequence of Vibrio Parahaemolyticus Bacteriophage pTD1.</title>
        <authorList>
            <person name="Midorikawa Y."/>
            <person name="Sano M."/>
        </authorList>
    </citation>
    <scope>NUCLEOTIDE SEQUENCE [LARGE SCALE GENOMIC DNA]</scope>
    <source>
        <strain evidence="2">PTD1</strain>
    </source>
</reference>
<evidence type="ECO:0000313" key="3">
    <source>
        <dbReference type="Proteomes" id="UP000221243"/>
    </source>
</evidence>
<keyword evidence="1" id="KW-1133">Transmembrane helix</keyword>
<keyword evidence="1" id="KW-0812">Transmembrane</keyword>
<sequence length="219" mass="24607">MELTSLNITIAIISILAALAVCFLAHGRLSDPNKAFNFEVKAERGMIRFIATNSIKPSLGFEAHFYPKARDQVESIILKENGVEMEEHVYRTGRERPATVLPRVQQYFGKRVYTFIGTNTDTNHLNIAQLGELFIAMGLEDRLGKSDDRVEFEMGLLHDLLFGFYYDQLELASSVYSPAMYNSIVGASREFAKVNARSFNIVGDTPAKPVNFKWMAQAA</sequence>
<organism evidence="2 3">
    <name type="scientific">Vibrio phage pTD1</name>
    <dbReference type="NCBI Taxonomy" id="1938577"/>
    <lineage>
        <taxon>Viruses</taxon>
        <taxon>Duplodnaviria</taxon>
        <taxon>Heunggongvirae</taxon>
        <taxon>Uroviricota</taxon>
        <taxon>Caudoviricetes</taxon>
        <taxon>Chimalliviridae</taxon>
        <taxon>Gorgonvirinae</taxon>
        <taxon>Tidunavirus</taxon>
        <taxon>Tidunavirus pTD1</taxon>
    </lineage>
</organism>
<protein>
    <submittedName>
        <fullName evidence="2">Uncharacterized protein</fullName>
    </submittedName>
</protein>
<feature type="transmembrane region" description="Helical" evidence="1">
    <location>
        <begin position="6"/>
        <end position="25"/>
    </location>
</feature>
<name>A0A1Q2U362_9CAUD</name>
<evidence type="ECO:0000313" key="2">
    <source>
        <dbReference type="EMBL" id="BAW98391.1"/>
    </source>
</evidence>
<dbReference type="OrthoDB" id="16179at10239"/>
<accession>A0A1Q2U362</accession>
<dbReference type="RefSeq" id="YP_009599469.1">
    <property type="nucleotide sequence ID" value="NC_041916.1"/>
</dbReference>
<keyword evidence="3" id="KW-1185">Reference proteome</keyword>